<dbReference type="FunFam" id="3.40.50.300:FF:000369">
    <property type="entry name" value="GTP-binding nuclear protein"/>
    <property type="match status" value="1"/>
</dbReference>
<dbReference type="SMART" id="SM00173">
    <property type="entry name" value="RAS"/>
    <property type="match status" value="1"/>
</dbReference>
<dbReference type="PROSITE" id="PS51419">
    <property type="entry name" value="RAB"/>
    <property type="match status" value="1"/>
</dbReference>
<dbReference type="SUPFAM" id="SSF52540">
    <property type="entry name" value="P-loop containing nucleoside triphosphate hydrolases"/>
    <property type="match status" value="2"/>
</dbReference>
<evidence type="ECO:0000313" key="12">
    <source>
        <dbReference type="Proteomes" id="UP000306102"/>
    </source>
</evidence>
<dbReference type="STRING" id="542762.A0A4S4DU32"/>
<evidence type="ECO:0000256" key="7">
    <source>
        <dbReference type="ARBA" id="ARBA00023242"/>
    </source>
</evidence>
<reference evidence="11 12" key="1">
    <citation type="journal article" date="2018" name="Proc. Natl. Acad. Sci. U.S.A.">
        <title>Draft genome sequence of Camellia sinensis var. sinensis provides insights into the evolution of the tea genome and tea quality.</title>
        <authorList>
            <person name="Wei C."/>
            <person name="Yang H."/>
            <person name="Wang S."/>
            <person name="Zhao J."/>
            <person name="Liu C."/>
            <person name="Gao L."/>
            <person name="Xia E."/>
            <person name="Lu Y."/>
            <person name="Tai Y."/>
            <person name="She G."/>
            <person name="Sun J."/>
            <person name="Cao H."/>
            <person name="Tong W."/>
            <person name="Gao Q."/>
            <person name="Li Y."/>
            <person name="Deng W."/>
            <person name="Jiang X."/>
            <person name="Wang W."/>
            <person name="Chen Q."/>
            <person name="Zhang S."/>
            <person name="Li H."/>
            <person name="Wu J."/>
            <person name="Wang P."/>
            <person name="Li P."/>
            <person name="Shi C."/>
            <person name="Zheng F."/>
            <person name="Jian J."/>
            <person name="Huang B."/>
            <person name="Shan D."/>
            <person name="Shi M."/>
            <person name="Fang C."/>
            <person name="Yue Y."/>
            <person name="Li F."/>
            <person name="Li D."/>
            <person name="Wei S."/>
            <person name="Han B."/>
            <person name="Jiang C."/>
            <person name="Yin Y."/>
            <person name="Xia T."/>
            <person name="Zhang Z."/>
            <person name="Bennetzen J.L."/>
            <person name="Zhao S."/>
            <person name="Wan X."/>
        </authorList>
    </citation>
    <scope>NUCLEOTIDE SEQUENCE [LARGE SCALE GENOMIC DNA]</scope>
    <source>
        <strain evidence="12">cv. Shuchazao</strain>
        <tissue evidence="11">Leaf</tissue>
    </source>
</reference>
<comment type="function">
    <text evidence="8">GTP-binding protein involved in nucleocytoplasmic transport. Required for the import of protein into the nucleus and also for RNA export. Involved in chromatin condensation and control of cell cycle.</text>
</comment>
<dbReference type="SMART" id="SM00174">
    <property type="entry name" value="RHO"/>
    <property type="match status" value="1"/>
</dbReference>
<keyword evidence="6" id="KW-0342">GTP-binding</keyword>
<dbReference type="CDD" id="cd00877">
    <property type="entry name" value="Ran"/>
    <property type="match status" value="1"/>
</dbReference>
<dbReference type="AlphaFoldDB" id="A0A4S4DU32"/>
<keyword evidence="5" id="KW-0653">Protein transport</keyword>
<dbReference type="InterPro" id="IPR002041">
    <property type="entry name" value="Ran_GTPase"/>
</dbReference>
<dbReference type="InterPro" id="IPR058958">
    <property type="entry name" value="DPBB_CI111"/>
</dbReference>
<dbReference type="EMBL" id="SDRB02010519">
    <property type="protein sequence ID" value="THG06016.1"/>
    <property type="molecule type" value="Genomic_DNA"/>
</dbReference>
<evidence type="ECO:0000256" key="6">
    <source>
        <dbReference type="ARBA" id="ARBA00023134"/>
    </source>
</evidence>
<dbReference type="GO" id="GO:0000054">
    <property type="term" value="P:ribosomal subunit export from nucleus"/>
    <property type="evidence" value="ECO:0007669"/>
    <property type="project" value="TreeGrafter"/>
</dbReference>
<name>A0A4S4DU32_CAMSN</name>
<evidence type="ECO:0000259" key="9">
    <source>
        <dbReference type="Pfam" id="PF00004"/>
    </source>
</evidence>
<dbReference type="Pfam" id="PF00004">
    <property type="entry name" value="AAA"/>
    <property type="match status" value="1"/>
</dbReference>
<evidence type="ECO:0000256" key="8">
    <source>
        <dbReference type="ARBA" id="ARBA00024659"/>
    </source>
</evidence>
<comment type="similarity">
    <text evidence="2">Belongs to the small GTPase superfamily. Ran family.</text>
</comment>
<dbReference type="InterPro" id="IPR003959">
    <property type="entry name" value="ATPase_AAA_core"/>
</dbReference>
<dbReference type="Proteomes" id="UP000306102">
    <property type="component" value="Unassembled WGS sequence"/>
</dbReference>
<dbReference type="SMART" id="SM00175">
    <property type="entry name" value="RAB"/>
    <property type="match status" value="1"/>
</dbReference>
<dbReference type="NCBIfam" id="TIGR00231">
    <property type="entry name" value="small_GTP"/>
    <property type="match status" value="1"/>
</dbReference>
<keyword evidence="4" id="KW-0547">Nucleotide-binding</keyword>
<dbReference type="InterPro" id="IPR027417">
    <property type="entry name" value="P-loop_NTPase"/>
</dbReference>
<evidence type="ECO:0000313" key="11">
    <source>
        <dbReference type="EMBL" id="THG06016.1"/>
    </source>
</evidence>
<dbReference type="PANTHER" id="PTHR24071">
    <property type="entry name" value="RAN GTPASE"/>
    <property type="match status" value="1"/>
</dbReference>
<dbReference type="GO" id="GO:0005524">
    <property type="term" value="F:ATP binding"/>
    <property type="evidence" value="ECO:0007669"/>
    <property type="project" value="InterPro"/>
</dbReference>
<dbReference type="InterPro" id="IPR005225">
    <property type="entry name" value="Small_GTP-bd"/>
</dbReference>
<organism evidence="11 12">
    <name type="scientific">Camellia sinensis var. sinensis</name>
    <name type="common">China tea</name>
    <dbReference type="NCBI Taxonomy" id="542762"/>
    <lineage>
        <taxon>Eukaryota</taxon>
        <taxon>Viridiplantae</taxon>
        <taxon>Streptophyta</taxon>
        <taxon>Embryophyta</taxon>
        <taxon>Tracheophyta</taxon>
        <taxon>Spermatophyta</taxon>
        <taxon>Magnoliopsida</taxon>
        <taxon>eudicotyledons</taxon>
        <taxon>Gunneridae</taxon>
        <taxon>Pentapetalae</taxon>
        <taxon>asterids</taxon>
        <taxon>Ericales</taxon>
        <taxon>Theaceae</taxon>
        <taxon>Camellia</taxon>
    </lineage>
</organism>
<evidence type="ECO:0000256" key="2">
    <source>
        <dbReference type="ARBA" id="ARBA00008028"/>
    </source>
</evidence>
<dbReference type="GO" id="GO:0016887">
    <property type="term" value="F:ATP hydrolysis activity"/>
    <property type="evidence" value="ECO:0007669"/>
    <property type="project" value="InterPro"/>
</dbReference>
<keyword evidence="7" id="KW-0539">Nucleus</keyword>
<feature type="domain" description="CI111 double-psi beta barrel" evidence="10">
    <location>
        <begin position="61"/>
        <end position="143"/>
    </location>
</feature>
<dbReference type="PRINTS" id="PR00627">
    <property type="entry name" value="GTPRANTC4"/>
</dbReference>
<feature type="domain" description="ATPase AAA-type core" evidence="9">
    <location>
        <begin position="424"/>
        <end position="483"/>
    </location>
</feature>
<dbReference type="Pfam" id="PF26429">
    <property type="entry name" value="DPBB_CI111"/>
    <property type="match status" value="1"/>
</dbReference>
<dbReference type="Pfam" id="PF00071">
    <property type="entry name" value="Ras"/>
    <property type="match status" value="1"/>
</dbReference>
<evidence type="ECO:0000256" key="1">
    <source>
        <dbReference type="ARBA" id="ARBA00004123"/>
    </source>
</evidence>
<dbReference type="GO" id="GO:0005525">
    <property type="term" value="F:GTP binding"/>
    <property type="evidence" value="ECO:0007669"/>
    <property type="project" value="UniProtKB-KW"/>
</dbReference>
<accession>A0A4S4DU32</accession>
<gene>
    <name evidence="11" type="ORF">TEA_021334</name>
</gene>
<dbReference type="Gene3D" id="3.40.50.300">
    <property type="entry name" value="P-loop containing nucleotide triphosphate hydrolases"/>
    <property type="match status" value="2"/>
</dbReference>
<comment type="caution">
    <text evidence="11">The sequence shown here is derived from an EMBL/GenBank/DDBJ whole genome shotgun (WGS) entry which is preliminary data.</text>
</comment>
<dbReference type="GO" id="GO:0006606">
    <property type="term" value="P:protein import into nucleus"/>
    <property type="evidence" value="ECO:0007669"/>
    <property type="project" value="TreeGrafter"/>
</dbReference>
<evidence type="ECO:0000256" key="5">
    <source>
        <dbReference type="ARBA" id="ARBA00022927"/>
    </source>
</evidence>
<keyword evidence="12" id="KW-1185">Reference proteome</keyword>
<sequence>MAVVAAADGGGGADGGGNWWQVAVVRLKMVVESGGRWWQRRCGAKVMRVVVAEDGGGWRKTVSLASSRKFSSSFPLSSLADECAKHFGVGCNDKMVNDVGNYFALATVFPSCKVLKNGVRLSSNLSCTLGCPASGRIVLVYPIQIQSAMVVNGNDKWHSTSVNCLSVSNCKELYLELVSSNSGFAKNGNVLSGINVSRERTHSRERTQGQFGNGNISSPMTPLYSQSKLSSPMIGLLSSPTYEESISSSPNSYETAFNSFDITEVLGDESAKNLLQSCATSWLCSRSLLCGNFVSIPTLLKICIFQVIGAGGMPVSSNQDLTDKFNQDLFSHPADMMDHVDVAFLVSHKTKVHLFSPINSALETSQKRGLPRLELEHESIEADGGDHFIKLGGLSNEYAVLRDIISSSVKDTLSSLGLRPTKGVLLHGPPGTGKTSLTKKCVCDTGVNLFTVNGPEIVGQYHGESEQALHEVFDSASRATPAVTVDYPSFKLVIVGDGGTGKTTFVKRHLTGEFEKKYEPTIGVEVHPLDFFTNCGKLRFYCWDTAGQEKFGGLRDGYYIHGQCAVIMFDVTARLTYKNVPTWHRDLCRVCENIPIVLYGNKVDVKNRQVKAKQVTFHRKKNLQYYEISAKSNYNFEKPFLYLARKLAGDPNLHFVESPALAPPEVQIDLLHPPSHGDADRSLQTDLPPPY</sequence>
<dbReference type="SMART" id="SM00176">
    <property type="entry name" value="RAN"/>
    <property type="match status" value="1"/>
</dbReference>
<dbReference type="PROSITE" id="PS51418">
    <property type="entry name" value="RAN"/>
    <property type="match status" value="1"/>
</dbReference>
<evidence type="ECO:0000256" key="4">
    <source>
        <dbReference type="ARBA" id="ARBA00022741"/>
    </source>
</evidence>
<dbReference type="GO" id="GO:0005634">
    <property type="term" value="C:nucleus"/>
    <property type="evidence" value="ECO:0007669"/>
    <property type="project" value="UniProtKB-SubCell"/>
</dbReference>
<dbReference type="InterPro" id="IPR001806">
    <property type="entry name" value="Small_GTPase"/>
</dbReference>
<comment type="subcellular location">
    <subcellularLocation>
        <location evidence="1">Nucleus</location>
    </subcellularLocation>
</comment>
<protein>
    <submittedName>
        <fullName evidence="11">Uncharacterized protein</fullName>
    </submittedName>
</protein>
<proteinExistence type="inferred from homology"/>
<dbReference type="GO" id="GO:0003924">
    <property type="term" value="F:GTPase activity"/>
    <property type="evidence" value="ECO:0007669"/>
    <property type="project" value="InterPro"/>
</dbReference>
<dbReference type="GO" id="GO:0005737">
    <property type="term" value="C:cytoplasm"/>
    <property type="evidence" value="ECO:0007669"/>
    <property type="project" value="TreeGrafter"/>
</dbReference>
<keyword evidence="3" id="KW-0813">Transport</keyword>
<dbReference type="PANTHER" id="PTHR24071:SF0">
    <property type="entry name" value="GTP-BINDING NUCLEAR PROTEIN RAN"/>
    <property type="match status" value="1"/>
</dbReference>
<dbReference type="PROSITE" id="PS51421">
    <property type="entry name" value="RAS"/>
    <property type="match status" value="1"/>
</dbReference>
<evidence type="ECO:0000256" key="3">
    <source>
        <dbReference type="ARBA" id="ARBA00022448"/>
    </source>
</evidence>
<evidence type="ECO:0000259" key="10">
    <source>
        <dbReference type="Pfam" id="PF26429"/>
    </source>
</evidence>